<dbReference type="Proteomes" id="UP000054843">
    <property type="component" value="Unassembled WGS sequence"/>
</dbReference>
<evidence type="ECO:0000313" key="1">
    <source>
        <dbReference type="EMBL" id="KRZ73710.1"/>
    </source>
</evidence>
<keyword evidence="2" id="KW-1185">Reference proteome</keyword>
<accession>A0A0V1MQR7</accession>
<organism evidence="1 2">
    <name type="scientific">Trichinella papuae</name>
    <dbReference type="NCBI Taxonomy" id="268474"/>
    <lineage>
        <taxon>Eukaryota</taxon>
        <taxon>Metazoa</taxon>
        <taxon>Ecdysozoa</taxon>
        <taxon>Nematoda</taxon>
        <taxon>Enoplea</taxon>
        <taxon>Dorylaimia</taxon>
        <taxon>Trichinellida</taxon>
        <taxon>Trichinellidae</taxon>
        <taxon>Trichinella</taxon>
    </lineage>
</organism>
<comment type="caution">
    <text evidence="1">The sequence shown here is derived from an EMBL/GenBank/DDBJ whole genome shotgun (WGS) entry which is preliminary data.</text>
</comment>
<protein>
    <submittedName>
        <fullName evidence="1">Uncharacterized protein</fullName>
    </submittedName>
</protein>
<evidence type="ECO:0000313" key="2">
    <source>
        <dbReference type="Proteomes" id="UP000054843"/>
    </source>
</evidence>
<reference evidence="1 2" key="1">
    <citation type="submission" date="2015-01" db="EMBL/GenBank/DDBJ databases">
        <title>Evolution of Trichinella species and genotypes.</title>
        <authorList>
            <person name="Korhonen P.K."/>
            <person name="Edoardo P."/>
            <person name="Giuseppe L.R."/>
            <person name="Gasser R.B."/>
        </authorList>
    </citation>
    <scope>NUCLEOTIDE SEQUENCE [LARGE SCALE GENOMIC DNA]</scope>
    <source>
        <strain evidence="1">ISS1980</strain>
    </source>
</reference>
<dbReference type="EMBL" id="JYDO01000059">
    <property type="protein sequence ID" value="KRZ73710.1"/>
    <property type="molecule type" value="Genomic_DNA"/>
</dbReference>
<gene>
    <name evidence="1" type="ORF">T10_6226</name>
</gene>
<sequence>MIRTFPDFKECLKDISYIQQALYRRLCSQISPQSNMKSEMDYLLNKFLYNHENLEMDPIQNLKNIAMLLKCVWDLFIEQIYKNE</sequence>
<name>A0A0V1MQR7_9BILA</name>
<dbReference type="AlphaFoldDB" id="A0A0V1MQR7"/>
<proteinExistence type="predicted"/>